<gene>
    <name evidence="10" type="ORF">RHOFW104T7_06160</name>
</gene>
<dbReference type="RefSeq" id="WP_063107550.1">
    <property type="nucleotide sequence ID" value="NZ_LVJS01000016.1"/>
</dbReference>
<dbReference type="GO" id="GO:0046872">
    <property type="term" value="F:metal ion binding"/>
    <property type="evidence" value="ECO:0007669"/>
    <property type="project" value="UniProtKB-KW"/>
</dbReference>
<keyword evidence="5" id="KW-0274">FAD</keyword>
<keyword evidence="4" id="KW-0479">Metal-binding</keyword>
<evidence type="ECO:0000256" key="4">
    <source>
        <dbReference type="ARBA" id="ARBA00022723"/>
    </source>
</evidence>
<keyword evidence="7" id="KW-0408">Iron</keyword>
<accession>A0A154QM87</accession>
<dbReference type="GO" id="GO:0050660">
    <property type="term" value="F:flavin adenine dinucleotide binding"/>
    <property type="evidence" value="ECO:0007669"/>
    <property type="project" value="TreeGrafter"/>
</dbReference>
<dbReference type="GO" id="GO:0051537">
    <property type="term" value="F:2 iron, 2 sulfur cluster binding"/>
    <property type="evidence" value="ECO:0007669"/>
    <property type="project" value="UniProtKB-KW"/>
</dbReference>
<evidence type="ECO:0000256" key="6">
    <source>
        <dbReference type="ARBA" id="ARBA00023002"/>
    </source>
</evidence>
<evidence type="ECO:0000313" key="10">
    <source>
        <dbReference type="EMBL" id="KZC24918.1"/>
    </source>
</evidence>
<dbReference type="PRINTS" id="PR00410">
    <property type="entry name" value="PHEHYDRXLASE"/>
</dbReference>
<keyword evidence="8" id="KW-0411">Iron-sulfur</keyword>
<sequence length="114" mass="12297">MHVGDVLKVKAPAGRFVLDPDPDVPVVLIAGGIGITPPLCMLRGCLAAQPGRRVYLYYGVRSAREQVFGQRLAALAQTHPAFRLHAVCSNPAPADRRLRRRHAGANRLVPAGGW</sequence>
<evidence type="ECO:0000259" key="9">
    <source>
        <dbReference type="Pfam" id="PF00175"/>
    </source>
</evidence>
<keyword evidence="11" id="KW-1185">Reference proteome</keyword>
<proteinExistence type="predicted"/>
<evidence type="ECO:0000256" key="2">
    <source>
        <dbReference type="ARBA" id="ARBA00022630"/>
    </source>
</evidence>
<name>A0A154QM87_9GAMM</name>
<dbReference type="Pfam" id="PF00175">
    <property type="entry name" value="NAD_binding_1"/>
    <property type="match status" value="1"/>
</dbReference>
<keyword evidence="6" id="KW-0560">Oxidoreductase</keyword>
<dbReference type="PANTHER" id="PTHR47354">
    <property type="entry name" value="NADH OXIDOREDUCTASE HCR"/>
    <property type="match status" value="1"/>
</dbReference>
<evidence type="ECO:0000313" key="11">
    <source>
        <dbReference type="Proteomes" id="UP000076131"/>
    </source>
</evidence>
<dbReference type="Gene3D" id="3.40.50.80">
    <property type="entry name" value="Nucleotide-binding domain of ferredoxin-NADP reductase (FNR) module"/>
    <property type="match status" value="1"/>
</dbReference>
<evidence type="ECO:0000256" key="1">
    <source>
        <dbReference type="ARBA" id="ARBA00001974"/>
    </source>
</evidence>
<reference evidence="10 11" key="1">
    <citation type="journal article" date="2016" name="MBio">
        <title>Lateral Gene Transfer in a Heavy Metal-Contaminated-Groundwater Microbial Community.</title>
        <authorList>
            <person name="Hemme C.L."/>
            <person name="Green S.J."/>
            <person name="Rishishwar L."/>
            <person name="Prakash O."/>
            <person name="Pettenato A."/>
            <person name="Chakraborty R."/>
            <person name="Deutschbauer A.M."/>
            <person name="Van Nostrand J.D."/>
            <person name="Wu L."/>
            <person name="He Z."/>
            <person name="Jordan I.K."/>
            <person name="Hazen T.C."/>
            <person name="Arkin A.P."/>
            <person name="Kostka J.E."/>
            <person name="Zhou J."/>
        </authorList>
    </citation>
    <scope>NUCLEOTIDE SEQUENCE [LARGE SCALE GENOMIC DNA]</scope>
    <source>
        <strain evidence="10 11">FW104-T7</strain>
    </source>
</reference>
<comment type="caution">
    <text evidence="10">The sequence shown here is derived from an EMBL/GenBank/DDBJ whole genome shotgun (WGS) entry which is preliminary data.</text>
</comment>
<dbReference type="AlphaFoldDB" id="A0A154QM87"/>
<protein>
    <recommendedName>
        <fullName evidence="9">Oxidoreductase FAD/NAD(P)-binding domain-containing protein</fullName>
    </recommendedName>
</protein>
<organism evidence="10 11">
    <name type="scientific">Rhodanobacter thiooxydans</name>
    <dbReference type="NCBI Taxonomy" id="416169"/>
    <lineage>
        <taxon>Bacteria</taxon>
        <taxon>Pseudomonadati</taxon>
        <taxon>Pseudomonadota</taxon>
        <taxon>Gammaproteobacteria</taxon>
        <taxon>Lysobacterales</taxon>
        <taxon>Rhodanobacteraceae</taxon>
        <taxon>Rhodanobacter</taxon>
    </lineage>
</organism>
<feature type="domain" description="Oxidoreductase FAD/NAD(P)-binding" evidence="9">
    <location>
        <begin position="28"/>
        <end position="94"/>
    </location>
</feature>
<dbReference type="EMBL" id="LVJS01000016">
    <property type="protein sequence ID" value="KZC24918.1"/>
    <property type="molecule type" value="Genomic_DNA"/>
</dbReference>
<comment type="cofactor">
    <cofactor evidence="1">
        <name>FAD</name>
        <dbReference type="ChEBI" id="CHEBI:57692"/>
    </cofactor>
</comment>
<evidence type="ECO:0000256" key="5">
    <source>
        <dbReference type="ARBA" id="ARBA00022827"/>
    </source>
</evidence>
<dbReference type="GO" id="GO:0016491">
    <property type="term" value="F:oxidoreductase activity"/>
    <property type="evidence" value="ECO:0007669"/>
    <property type="project" value="UniProtKB-KW"/>
</dbReference>
<evidence type="ECO:0000256" key="7">
    <source>
        <dbReference type="ARBA" id="ARBA00023004"/>
    </source>
</evidence>
<dbReference type="PANTHER" id="PTHR47354:SF8">
    <property type="entry name" value="1,2-PHENYLACETYL-COA EPOXIDASE, SUBUNIT E"/>
    <property type="match status" value="1"/>
</dbReference>
<keyword evidence="3" id="KW-0001">2Fe-2S</keyword>
<dbReference type="InterPro" id="IPR039261">
    <property type="entry name" value="FNR_nucleotide-bd"/>
</dbReference>
<evidence type="ECO:0000256" key="8">
    <source>
        <dbReference type="ARBA" id="ARBA00023014"/>
    </source>
</evidence>
<dbReference type="Proteomes" id="UP000076131">
    <property type="component" value="Unassembled WGS sequence"/>
</dbReference>
<dbReference type="InterPro" id="IPR050415">
    <property type="entry name" value="MRET"/>
</dbReference>
<dbReference type="InterPro" id="IPR001433">
    <property type="entry name" value="OxRdtase_FAD/NAD-bd"/>
</dbReference>
<keyword evidence="2" id="KW-0285">Flavoprotein</keyword>
<evidence type="ECO:0000256" key="3">
    <source>
        <dbReference type="ARBA" id="ARBA00022714"/>
    </source>
</evidence>
<dbReference type="SUPFAM" id="SSF52343">
    <property type="entry name" value="Ferredoxin reductase-like, C-terminal NADP-linked domain"/>
    <property type="match status" value="1"/>
</dbReference>
<dbReference type="STRING" id="416169.RHOFW104T7_06160"/>